<dbReference type="GO" id="GO:0030659">
    <property type="term" value="C:cytoplasmic vesicle membrane"/>
    <property type="evidence" value="ECO:0007669"/>
    <property type="project" value="TreeGrafter"/>
</dbReference>
<organism evidence="1 2">
    <name type="scientific">Teladorsagia circumcincta</name>
    <name type="common">Brown stomach worm</name>
    <name type="synonym">Ostertagia circumcincta</name>
    <dbReference type="NCBI Taxonomy" id="45464"/>
    <lineage>
        <taxon>Eukaryota</taxon>
        <taxon>Metazoa</taxon>
        <taxon>Ecdysozoa</taxon>
        <taxon>Nematoda</taxon>
        <taxon>Chromadorea</taxon>
        <taxon>Rhabditida</taxon>
        <taxon>Rhabditina</taxon>
        <taxon>Rhabditomorpha</taxon>
        <taxon>Strongyloidea</taxon>
        <taxon>Trichostrongylidae</taxon>
        <taxon>Teladorsagia</taxon>
    </lineage>
</organism>
<reference evidence="1 2" key="1">
    <citation type="submission" date="2015-09" db="EMBL/GenBank/DDBJ databases">
        <title>Draft genome of the parasitic nematode Teladorsagia circumcincta isolate WARC Sus (inbred).</title>
        <authorList>
            <person name="Mitreva M."/>
        </authorList>
    </citation>
    <scope>NUCLEOTIDE SEQUENCE [LARGE SCALE GENOMIC DNA]</scope>
    <source>
        <strain evidence="1 2">S</strain>
    </source>
</reference>
<proteinExistence type="predicted"/>
<dbReference type="GO" id="GO:0006897">
    <property type="term" value="P:endocytosis"/>
    <property type="evidence" value="ECO:0007669"/>
    <property type="project" value="TreeGrafter"/>
</dbReference>
<dbReference type="InterPro" id="IPR051697">
    <property type="entry name" value="Patched_domain-protein"/>
</dbReference>
<keyword evidence="2" id="KW-1185">Reference proteome</keyword>
<gene>
    <name evidence="1" type="ORF">TELCIR_13155</name>
</gene>
<protein>
    <submittedName>
        <fullName evidence="1">Uncharacterized protein</fullName>
    </submittedName>
</protein>
<dbReference type="OrthoDB" id="5844432at2759"/>
<dbReference type="AlphaFoldDB" id="A0A2G9U4H3"/>
<evidence type="ECO:0000313" key="1">
    <source>
        <dbReference type="EMBL" id="PIO65189.1"/>
    </source>
</evidence>
<dbReference type="EMBL" id="KZ349227">
    <property type="protein sequence ID" value="PIO65189.1"/>
    <property type="molecule type" value="Genomic_DNA"/>
</dbReference>
<dbReference type="PANTHER" id="PTHR10796">
    <property type="entry name" value="PATCHED-RELATED"/>
    <property type="match status" value="1"/>
</dbReference>
<dbReference type="GO" id="GO:0018996">
    <property type="term" value="P:molting cycle, collagen and cuticulin-based cuticle"/>
    <property type="evidence" value="ECO:0007669"/>
    <property type="project" value="TreeGrafter"/>
</dbReference>
<name>A0A2G9U4H3_TELCI</name>
<dbReference type="GO" id="GO:0005886">
    <property type="term" value="C:plasma membrane"/>
    <property type="evidence" value="ECO:0007669"/>
    <property type="project" value="TreeGrafter"/>
</dbReference>
<evidence type="ECO:0000313" key="2">
    <source>
        <dbReference type="Proteomes" id="UP000230423"/>
    </source>
</evidence>
<sequence length="175" mass="20047">MENNISDFTPYEARSRSELKTYQEFFSNRGAPKAIYAFIYAKGGGNLLKTSHLNETVQVLDKISHDFYLRTSKGDKNFEQFCQGFCTLNEPIRHFYSGMLISDQYTNESRHLDLGYPITTVLGTKLFMDPNLFGVKVAVKGDQGQDLVVSTANRKYKDSLQHFRNEEAAYSKKDQ</sequence>
<dbReference type="PANTHER" id="PTHR10796:SF122">
    <property type="entry name" value="SSD DOMAIN-CONTAINING PROTEIN"/>
    <property type="match status" value="1"/>
</dbReference>
<feature type="non-terminal residue" evidence="1">
    <location>
        <position position="175"/>
    </location>
</feature>
<accession>A0A2G9U4H3</accession>
<dbReference type="Proteomes" id="UP000230423">
    <property type="component" value="Unassembled WGS sequence"/>
</dbReference>